<accession>A0A2H5BLJ2</accession>
<protein>
    <submittedName>
        <fullName evidence="1">Uncharacterized protein</fullName>
    </submittedName>
</protein>
<keyword evidence="2" id="KW-1185">Reference proteome</keyword>
<evidence type="ECO:0000313" key="1">
    <source>
        <dbReference type="EMBL" id="AUG87172.1"/>
    </source>
</evidence>
<gene>
    <name evidence="1" type="ORF">SEA_ATTOOMI_40</name>
</gene>
<evidence type="ECO:0000313" key="2">
    <source>
        <dbReference type="Proteomes" id="UP000241131"/>
    </source>
</evidence>
<name>A0A2H5BLJ2_9CAUD</name>
<sequence length="172" mass="18526">MAETFGCDWDGNQAVTVDHDTEHVEVNLHEVGEPGDATCVYLAPEVARRVARAITLASFAVEGQDVTDALFVSPEALEAATRAEGGVEMPDAIPVEPCPETNVGCDPVCPSREDCRESAMRDLFREPDMEPVPYALVDEHQDRADAFLAARELAGPAANLDDVLKLAAFLES</sequence>
<reference evidence="2" key="1">
    <citation type="submission" date="2017-11" db="EMBL/GenBank/DDBJ databases">
        <authorList>
            <person name="Han C.G."/>
        </authorList>
    </citation>
    <scope>NUCLEOTIDE SEQUENCE [LARGE SCALE GENOMIC DNA]</scope>
</reference>
<dbReference type="EMBL" id="MG593801">
    <property type="protein sequence ID" value="AUG87172.1"/>
    <property type="molecule type" value="Genomic_DNA"/>
</dbReference>
<dbReference type="Proteomes" id="UP000241131">
    <property type="component" value="Segment"/>
</dbReference>
<proteinExistence type="predicted"/>
<organism evidence="1 2">
    <name type="scientific">Streptomyces phage Attoomi</name>
    <dbReference type="NCBI Taxonomy" id="2059881"/>
    <lineage>
        <taxon>Viruses</taxon>
        <taxon>Duplodnaviria</taxon>
        <taxon>Heunggongvirae</taxon>
        <taxon>Uroviricota</taxon>
        <taxon>Caudoviricetes</taxon>
        <taxon>Attoomivirus</taxon>
        <taxon>Attoomivirus attoomi</taxon>
    </lineage>
</organism>